<feature type="transmembrane region" description="Helical" evidence="1">
    <location>
        <begin position="267"/>
        <end position="287"/>
    </location>
</feature>
<dbReference type="InterPro" id="IPR014550">
    <property type="entry name" value="UCP028704_OpgC"/>
</dbReference>
<dbReference type="Proteomes" id="UP001224644">
    <property type="component" value="Unassembled WGS sequence"/>
</dbReference>
<comment type="caution">
    <text evidence="2">The sequence shown here is derived from an EMBL/GenBank/DDBJ whole genome shotgun (WGS) entry which is preliminary data.</text>
</comment>
<dbReference type="PIRSF" id="PIRSF028704">
    <property type="entry name" value="UPC028704"/>
    <property type="match status" value="1"/>
</dbReference>
<dbReference type="RefSeq" id="WP_238227013.1">
    <property type="nucleotide sequence ID" value="NZ_BPQD01000024.1"/>
</dbReference>
<evidence type="ECO:0000313" key="3">
    <source>
        <dbReference type="Proteomes" id="UP001224644"/>
    </source>
</evidence>
<feature type="transmembrane region" description="Helical" evidence="1">
    <location>
        <begin position="139"/>
        <end position="158"/>
    </location>
</feature>
<dbReference type="PANTHER" id="PTHR38592">
    <property type="entry name" value="BLL4819 PROTEIN"/>
    <property type="match status" value="1"/>
</dbReference>
<gene>
    <name evidence="2" type="primary">opgC</name>
    <name evidence="2" type="ORF">QWZ12_00555</name>
</gene>
<dbReference type="PANTHER" id="PTHR38592:SF3">
    <property type="entry name" value="BLL4819 PROTEIN"/>
    <property type="match status" value="1"/>
</dbReference>
<keyword evidence="1" id="KW-1133">Transmembrane helix</keyword>
<feature type="transmembrane region" description="Helical" evidence="1">
    <location>
        <begin position="338"/>
        <end position="358"/>
    </location>
</feature>
<feature type="transmembrane region" description="Helical" evidence="1">
    <location>
        <begin position="223"/>
        <end position="247"/>
    </location>
</feature>
<keyword evidence="1" id="KW-0812">Transmembrane</keyword>
<feature type="transmembrane region" description="Helical" evidence="1">
    <location>
        <begin position="308"/>
        <end position="326"/>
    </location>
</feature>
<keyword evidence="3" id="KW-1185">Reference proteome</keyword>
<feature type="transmembrane region" description="Helical" evidence="1">
    <location>
        <begin position="191"/>
        <end position="211"/>
    </location>
</feature>
<accession>A0ABT8BBC1</accession>
<dbReference type="EMBL" id="JAUFPX010000001">
    <property type="protein sequence ID" value="MDN3589094.1"/>
    <property type="molecule type" value="Genomic_DNA"/>
</dbReference>
<keyword evidence="1" id="KW-0472">Membrane</keyword>
<protein>
    <submittedName>
        <fullName evidence="2">OpgC domain-containing protein</fullName>
    </submittedName>
</protein>
<feature type="transmembrane region" description="Helical" evidence="1">
    <location>
        <begin position="165"/>
        <end position="185"/>
    </location>
</feature>
<evidence type="ECO:0000256" key="1">
    <source>
        <dbReference type="SAM" id="Phobius"/>
    </source>
</evidence>
<sequence length="393" mass="43038">MPSRRTTIDTIRGLCLVNIFVGHLQLGELHAASPSRLGFSDSADIFVLLSGISTALAFGRRASGPFPKLLLSLWRRAARIFAFNIGIVVATLLIFITVIALRGSEQGYADHLRLLREPGLETLLWHAVTLRQSVGHSTILRLYVALMLMAPVWLRLAVWRWWAPLASAGLLWIAGGHFHLVILNSLTGEPFLLGIVPWTLLFCIGITIGMAMQRGVQVPVTPLLVIPAVAVLLGYLVLVVVVAPSWPPAQAWIASRNEHFWIGASKIYQSPLRLLHMLSLTYLVMALPKAPLIRLLHAARADQFLPRLGRSSLPVFAVGAVGAVLADEVLDLVRDETGAAWLPAFVVEVTAIAAYLWLADLISRRRPVPSAMRDPGRLHLGSRLSTNEPALRS</sequence>
<feature type="transmembrane region" description="Helical" evidence="1">
    <location>
        <begin position="42"/>
        <end position="59"/>
    </location>
</feature>
<feature type="transmembrane region" description="Helical" evidence="1">
    <location>
        <begin position="80"/>
        <end position="101"/>
    </location>
</feature>
<reference evidence="3" key="1">
    <citation type="journal article" date="2019" name="Int. J. Syst. Evol. Microbiol.">
        <title>The Global Catalogue of Microorganisms (GCM) 10K type strain sequencing project: providing services to taxonomists for standard genome sequencing and annotation.</title>
        <authorList>
            <consortium name="The Broad Institute Genomics Platform"/>
            <consortium name="The Broad Institute Genome Sequencing Center for Infectious Disease"/>
            <person name="Wu L."/>
            <person name="Ma J."/>
        </authorList>
    </citation>
    <scope>NUCLEOTIDE SEQUENCE [LARGE SCALE GENOMIC DNA]</scope>
    <source>
        <strain evidence="3">CECT 7069</strain>
    </source>
</reference>
<evidence type="ECO:0000313" key="2">
    <source>
        <dbReference type="EMBL" id="MDN3589094.1"/>
    </source>
</evidence>
<organism evidence="2 3">
    <name type="scientific">Methylobacterium adhaesivum</name>
    <dbReference type="NCBI Taxonomy" id="333297"/>
    <lineage>
        <taxon>Bacteria</taxon>
        <taxon>Pseudomonadati</taxon>
        <taxon>Pseudomonadota</taxon>
        <taxon>Alphaproteobacteria</taxon>
        <taxon>Hyphomicrobiales</taxon>
        <taxon>Methylobacteriaceae</taxon>
        <taxon>Methylobacterium</taxon>
    </lineage>
</organism>
<name>A0ABT8BBC1_9HYPH</name>
<dbReference type="Pfam" id="PF10129">
    <property type="entry name" value="OpgC_C"/>
    <property type="match status" value="1"/>
</dbReference>
<proteinExistence type="predicted"/>